<dbReference type="EMBL" id="MU864491">
    <property type="protein sequence ID" value="KAK4184393.1"/>
    <property type="molecule type" value="Genomic_DNA"/>
</dbReference>
<name>A0AAN6WMK1_9PEZI</name>
<accession>A0AAN6WMK1</accession>
<dbReference type="Gene3D" id="3.30.710.10">
    <property type="entry name" value="Potassium Channel Kv1.1, Chain A"/>
    <property type="match status" value="1"/>
</dbReference>
<reference evidence="1" key="1">
    <citation type="journal article" date="2023" name="Mol. Phylogenet. Evol.">
        <title>Genome-scale phylogeny and comparative genomics of the fungal order Sordariales.</title>
        <authorList>
            <person name="Hensen N."/>
            <person name="Bonometti L."/>
            <person name="Westerberg I."/>
            <person name="Brannstrom I.O."/>
            <person name="Guillou S."/>
            <person name="Cros-Aarteil S."/>
            <person name="Calhoun S."/>
            <person name="Haridas S."/>
            <person name="Kuo A."/>
            <person name="Mondo S."/>
            <person name="Pangilinan J."/>
            <person name="Riley R."/>
            <person name="LaButti K."/>
            <person name="Andreopoulos B."/>
            <person name="Lipzen A."/>
            <person name="Chen C."/>
            <person name="Yan M."/>
            <person name="Daum C."/>
            <person name="Ng V."/>
            <person name="Clum A."/>
            <person name="Steindorff A."/>
            <person name="Ohm R.A."/>
            <person name="Martin F."/>
            <person name="Silar P."/>
            <person name="Natvig D.O."/>
            <person name="Lalanne C."/>
            <person name="Gautier V."/>
            <person name="Ament-Velasquez S.L."/>
            <person name="Kruys A."/>
            <person name="Hutchinson M.I."/>
            <person name="Powell A.J."/>
            <person name="Barry K."/>
            <person name="Miller A.N."/>
            <person name="Grigoriev I.V."/>
            <person name="Debuchy R."/>
            <person name="Gladieux P."/>
            <person name="Hiltunen Thoren M."/>
            <person name="Johannesson H."/>
        </authorList>
    </citation>
    <scope>NUCLEOTIDE SEQUENCE</scope>
    <source>
        <strain evidence="1">PSN309</strain>
    </source>
</reference>
<comment type="caution">
    <text evidence="1">The sequence shown here is derived from an EMBL/GenBank/DDBJ whole genome shotgun (WGS) entry which is preliminary data.</text>
</comment>
<gene>
    <name evidence="1" type="ORF">QBC35DRAFT_391767</name>
</gene>
<feature type="non-terminal residue" evidence="1">
    <location>
        <position position="1"/>
    </location>
</feature>
<evidence type="ECO:0000313" key="1">
    <source>
        <dbReference type="EMBL" id="KAK4184393.1"/>
    </source>
</evidence>
<reference evidence="1" key="2">
    <citation type="submission" date="2023-05" db="EMBL/GenBank/DDBJ databases">
        <authorList>
            <consortium name="Lawrence Berkeley National Laboratory"/>
            <person name="Steindorff A."/>
            <person name="Hensen N."/>
            <person name="Bonometti L."/>
            <person name="Westerberg I."/>
            <person name="Brannstrom I.O."/>
            <person name="Guillou S."/>
            <person name="Cros-Aarteil S."/>
            <person name="Calhoun S."/>
            <person name="Haridas S."/>
            <person name="Kuo A."/>
            <person name="Mondo S."/>
            <person name="Pangilinan J."/>
            <person name="Riley R."/>
            <person name="Labutti K."/>
            <person name="Andreopoulos B."/>
            <person name="Lipzen A."/>
            <person name="Chen C."/>
            <person name="Yanf M."/>
            <person name="Daum C."/>
            <person name="Ng V."/>
            <person name="Clum A."/>
            <person name="Ohm R."/>
            <person name="Martin F."/>
            <person name="Silar P."/>
            <person name="Natvig D."/>
            <person name="Lalanne C."/>
            <person name="Gautier V."/>
            <person name="Ament-Velasquez S.L."/>
            <person name="Kruys A."/>
            <person name="Hutchinson M.I."/>
            <person name="Powell A.J."/>
            <person name="Barry K."/>
            <person name="Miller A.N."/>
            <person name="Grigoriev I.V."/>
            <person name="Debuchy R."/>
            <person name="Gladieux P."/>
            <person name="Thoren M.H."/>
            <person name="Johannesson H."/>
        </authorList>
    </citation>
    <scope>NUCLEOTIDE SEQUENCE</scope>
    <source>
        <strain evidence="1">PSN309</strain>
    </source>
</reference>
<sequence length="219" mass="25003">NEATDSTEPPHVTVMIDEDGDLILRARSPSWMENGTNCSFLVDSRALARASPVWKSMLYGGWAESKPTDGSQWVVSLPEDDPRALSHLLRIAHGKHNDPVENNVLVTFHTIILCDKYDTFRLIGPFLPHWNKVLSRQVFGPMYWHNVAALYWLIGDLGGYSFACHHILMWEPVVTSDRPRTLLVNEENEEGTEVLEYESFMTPFPLPEYVIGKFLFPLF</sequence>
<keyword evidence="2" id="KW-1185">Reference proteome</keyword>
<dbReference type="Proteomes" id="UP001302126">
    <property type="component" value="Unassembled WGS sequence"/>
</dbReference>
<dbReference type="AlphaFoldDB" id="A0AAN6WMK1"/>
<proteinExistence type="predicted"/>
<dbReference type="CDD" id="cd18186">
    <property type="entry name" value="BTB_POZ_ZBTB_KLHL-like"/>
    <property type="match status" value="1"/>
</dbReference>
<dbReference type="SUPFAM" id="SSF54695">
    <property type="entry name" value="POZ domain"/>
    <property type="match status" value="1"/>
</dbReference>
<evidence type="ECO:0000313" key="2">
    <source>
        <dbReference type="Proteomes" id="UP001302126"/>
    </source>
</evidence>
<dbReference type="InterPro" id="IPR011333">
    <property type="entry name" value="SKP1/BTB/POZ_sf"/>
</dbReference>
<protein>
    <recommendedName>
        <fullName evidence="3">BTB domain-containing protein</fullName>
    </recommendedName>
</protein>
<evidence type="ECO:0008006" key="3">
    <source>
        <dbReference type="Google" id="ProtNLM"/>
    </source>
</evidence>
<organism evidence="1 2">
    <name type="scientific">Podospora australis</name>
    <dbReference type="NCBI Taxonomy" id="1536484"/>
    <lineage>
        <taxon>Eukaryota</taxon>
        <taxon>Fungi</taxon>
        <taxon>Dikarya</taxon>
        <taxon>Ascomycota</taxon>
        <taxon>Pezizomycotina</taxon>
        <taxon>Sordariomycetes</taxon>
        <taxon>Sordariomycetidae</taxon>
        <taxon>Sordariales</taxon>
        <taxon>Podosporaceae</taxon>
        <taxon>Podospora</taxon>
    </lineage>
</organism>